<reference evidence="1 2" key="1">
    <citation type="submission" date="2017-08" db="EMBL/GenBank/DDBJ databases">
        <title>Substantial Increase in Enzyme Production by Combined Drug-Resistance Mutations in Paenibacillus agaridevorans.</title>
        <authorList>
            <person name="Tanaka Y."/>
            <person name="Funane K."/>
            <person name="Hosaka T."/>
            <person name="Shiwa Y."/>
            <person name="Fujita N."/>
            <person name="Miyazaki T."/>
            <person name="Yoshikawa H."/>
            <person name="Murakami K."/>
            <person name="Kasahara K."/>
            <person name="Inaoka T."/>
            <person name="Hiraga Y."/>
            <person name="Ochi K."/>
        </authorList>
    </citation>
    <scope>NUCLEOTIDE SEQUENCE [LARGE SCALE GENOMIC DNA]</scope>
    <source>
        <strain evidence="1 2">T-3040</strain>
    </source>
</reference>
<evidence type="ECO:0008006" key="3">
    <source>
        <dbReference type="Google" id="ProtNLM"/>
    </source>
</evidence>
<evidence type="ECO:0000313" key="2">
    <source>
        <dbReference type="Proteomes" id="UP000245202"/>
    </source>
</evidence>
<dbReference type="Gene3D" id="2.40.30.100">
    <property type="entry name" value="AF2212/PG0164-like"/>
    <property type="match status" value="1"/>
</dbReference>
<dbReference type="SUPFAM" id="SSF141694">
    <property type="entry name" value="AF2212/PG0164-like"/>
    <property type="match status" value="1"/>
</dbReference>
<protein>
    <recommendedName>
        <fullName evidence="3">DUF1905 domain-containing protein</fullName>
    </recommendedName>
</protein>
<evidence type="ECO:0000313" key="1">
    <source>
        <dbReference type="EMBL" id="GBG11044.1"/>
    </source>
</evidence>
<dbReference type="EMBL" id="BDQX01000381">
    <property type="protein sequence ID" value="GBG11044.1"/>
    <property type="molecule type" value="Genomic_DNA"/>
</dbReference>
<dbReference type="Pfam" id="PF13376">
    <property type="entry name" value="OmdA"/>
    <property type="match status" value="1"/>
</dbReference>
<comment type="caution">
    <text evidence="1">The sequence shown here is derived from an EMBL/GenBank/DDBJ whole genome shotgun (WGS) entry which is preliminary data.</text>
</comment>
<organism evidence="1 2">
    <name type="scientific">Paenibacillus agaridevorans</name>
    <dbReference type="NCBI Taxonomy" id="171404"/>
    <lineage>
        <taxon>Bacteria</taxon>
        <taxon>Bacillati</taxon>
        <taxon>Bacillota</taxon>
        <taxon>Bacilli</taxon>
        <taxon>Bacillales</taxon>
        <taxon>Paenibacillaceae</taxon>
        <taxon>Paenibacillus</taxon>
    </lineage>
</organism>
<dbReference type="InterPro" id="IPR037079">
    <property type="entry name" value="AF2212/PG0164-like_sf"/>
</dbReference>
<name>A0A2R5F4K3_9BACL</name>
<dbReference type="Proteomes" id="UP000245202">
    <property type="component" value="Unassembled WGS sequence"/>
</dbReference>
<dbReference type="InterPro" id="IPR015018">
    <property type="entry name" value="DUF1905"/>
</dbReference>
<accession>A0A2R5F4K3</accession>
<gene>
    <name evidence="1" type="ORF">PAT3040_05823</name>
</gene>
<sequence length="148" mass="15924">MKFTTVIELGGKTATGFEVPAEAVEAFGQGKKPAVKVTIGGHTYRSTVAVYGGKYMLPLSAENRNAAGVAAGDEVDVALELDTEPRELEVPADFAVALGRVPAARTFFEGLSYSNKRRIVLQIEGAKTEETRIRRIDKAVLSLREGKL</sequence>
<keyword evidence="2" id="KW-1185">Reference proteome</keyword>
<proteinExistence type="predicted"/>
<dbReference type="RefSeq" id="WP_108995418.1">
    <property type="nucleotide sequence ID" value="NZ_BDQX01000381.1"/>
</dbReference>
<dbReference type="Pfam" id="PF08922">
    <property type="entry name" value="DUF1905"/>
    <property type="match status" value="1"/>
</dbReference>
<dbReference type="AlphaFoldDB" id="A0A2R5F4K3"/>